<proteinExistence type="predicted"/>
<evidence type="ECO:0000313" key="4">
    <source>
        <dbReference type="Proteomes" id="UP000269265"/>
    </source>
</evidence>
<dbReference type="Gene3D" id="3.10.450.160">
    <property type="entry name" value="inner membrane protein cigr"/>
    <property type="match status" value="1"/>
</dbReference>
<dbReference type="Proteomes" id="UP000269265">
    <property type="component" value="Unassembled WGS sequence"/>
</dbReference>
<name>A0A3R8S3K4_9BURK</name>
<dbReference type="EMBL" id="RSED01000006">
    <property type="protein sequence ID" value="RRS04674.1"/>
    <property type="molecule type" value="Genomic_DNA"/>
</dbReference>
<feature type="chain" id="PRO_5018679612" description="Regulator RcnB of Ni and Co efflux" evidence="2">
    <location>
        <begin position="25"/>
        <end position="129"/>
    </location>
</feature>
<protein>
    <recommendedName>
        <fullName evidence="5">Regulator RcnB of Ni and Co efflux</fullName>
    </recommendedName>
</protein>
<evidence type="ECO:0000256" key="2">
    <source>
        <dbReference type="SAM" id="SignalP"/>
    </source>
</evidence>
<sequence length="129" mass="14277">MNSNKITISAVALILGLSTALASAQPRERDDKKPGGPPPHAQAHGHGKGHQDHRADGRPDRGRGAGPDHRFHKGDRLPKEWRSRQYVVDDWRGHHLRQPPRGYHWVQSGTDYILVAIATGVIAQIILSQ</sequence>
<evidence type="ECO:0008006" key="5">
    <source>
        <dbReference type="Google" id="ProtNLM"/>
    </source>
</evidence>
<dbReference type="RefSeq" id="WP_125243048.1">
    <property type="nucleotide sequence ID" value="NZ_RSED01000006.1"/>
</dbReference>
<accession>A0A3R8S3K4</accession>
<keyword evidence="4" id="KW-1185">Reference proteome</keyword>
<comment type="caution">
    <text evidence="3">The sequence shown here is derived from an EMBL/GenBank/DDBJ whole genome shotgun (WGS) entry which is preliminary data.</text>
</comment>
<feature type="compositionally biased region" description="Basic and acidic residues" evidence="1">
    <location>
        <begin position="49"/>
        <end position="79"/>
    </location>
</feature>
<feature type="region of interest" description="Disordered" evidence="1">
    <location>
        <begin position="22"/>
        <end position="79"/>
    </location>
</feature>
<evidence type="ECO:0000313" key="3">
    <source>
        <dbReference type="EMBL" id="RRS04674.1"/>
    </source>
</evidence>
<feature type="signal peptide" evidence="2">
    <location>
        <begin position="1"/>
        <end position="24"/>
    </location>
</feature>
<gene>
    <name evidence="3" type="ORF">EIP75_09650</name>
</gene>
<evidence type="ECO:0000256" key="1">
    <source>
        <dbReference type="SAM" id="MobiDB-lite"/>
    </source>
</evidence>
<reference evidence="3 4" key="1">
    <citation type="submission" date="2018-12" db="EMBL/GenBank/DDBJ databases">
        <title>The whole draft genome of Aquabacterium sp. SJQ9.</title>
        <authorList>
            <person name="Sun L."/>
            <person name="Gao X."/>
            <person name="Chen W."/>
            <person name="Huang K."/>
        </authorList>
    </citation>
    <scope>NUCLEOTIDE SEQUENCE [LARGE SCALE GENOMIC DNA]</scope>
    <source>
        <strain evidence="3 4">SJQ9</strain>
    </source>
</reference>
<dbReference type="AlphaFoldDB" id="A0A3R8S3K4"/>
<organism evidence="3 4">
    <name type="scientific">Aquabacterium soli</name>
    <dbReference type="NCBI Taxonomy" id="2493092"/>
    <lineage>
        <taxon>Bacteria</taxon>
        <taxon>Pseudomonadati</taxon>
        <taxon>Pseudomonadota</taxon>
        <taxon>Betaproteobacteria</taxon>
        <taxon>Burkholderiales</taxon>
        <taxon>Aquabacterium</taxon>
    </lineage>
</organism>
<dbReference type="OrthoDB" id="6687316at2"/>
<dbReference type="Pfam" id="PF11776">
    <property type="entry name" value="RcnB"/>
    <property type="match status" value="1"/>
</dbReference>
<keyword evidence="2" id="KW-0732">Signal</keyword>
<dbReference type="InterPro" id="IPR024572">
    <property type="entry name" value="RcnB"/>
</dbReference>